<gene>
    <name evidence="3" type="ORF">PQ455_14425</name>
</gene>
<keyword evidence="4" id="KW-1185">Reference proteome</keyword>
<evidence type="ECO:0000256" key="1">
    <source>
        <dbReference type="ARBA" id="ARBA00007613"/>
    </source>
</evidence>
<sequence>MSRRSVRIAACTLLLLSGAAQALGPVKPDTHASLAPAGSPGFVARTIAPDAGPAQRIAAMPPVAGGAWWTAFANADLDALVDRALAANEDIKVAEAALVQAREQGRAASGQALPQIDAGYQAQRARTSAAIAPPLADPANMLYTLHTAQLGVTYPLDLFGGTRSRIASARAAADVQGHRTDAARRMVVANLVLAVIQHGMLSAEIRASGDSIDANQRLLDMLRRRQQLGDVGATDVAAQEASLAAARMALPTLQHARDHQTALIATLLGVAPGNPLPPLPALDALTLPADLPLTLPAEIVQSRPDVAAAEAQMRGAAADVGTAIAARLPSIQLSAQVGGSATKFGDMFVGGNPFWSLIGGLTQPLFHGGALLHQKHAADAALKGAEAQYRGAVLQAFADVSDALSGLDADAAALDAATLGDAAAGRNLAYVTRQLQLGDVGTLTLLNATSVRANAALQLIQTRAARMSDTVAFFQATGAGVVPR</sequence>
<dbReference type="PANTHER" id="PTHR30203">
    <property type="entry name" value="OUTER MEMBRANE CATION EFFLUX PROTEIN"/>
    <property type="match status" value="1"/>
</dbReference>
<dbReference type="SUPFAM" id="SSF56954">
    <property type="entry name" value="Outer membrane efflux proteins (OEP)"/>
    <property type="match status" value="1"/>
</dbReference>
<keyword evidence="2" id="KW-0449">Lipoprotein</keyword>
<dbReference type="InterPro" id="IPR003423">
    <property type="entry name" value="OMP_efflux"/>
</dbReference>
<keyword evidence="2" id="KW-0564">Palmitate</keyword>
<feature type="chain" id="PRO_5045002381" evidence="2">
    <location>
        <begin position="23"/>
        <end position="484"/>
    </location>
</feature>
<dbReference type="Gene3D" id="2.20.200.10">
    <property type="entry name" value="Outer membrane efflux proteins (OEP)"/>
    <property type="match status" value="1"/>
</dbReference>
<keyword evidence="2" id="KW-0812">Transmembrane</keyword>
<dbReference type="Pfam" id="PF02321">
    <property type="entry name" value="OEP"/>
    <property type="match status" value="2"/>
</dbReference>
<dbReference type="InterPro" id="IPR010131">
    <property type="entry name" value="MdtP/NodT-like"/>
</dbReference>
<protein>
    <submittedName>
        <fullName evidence="3">Efflux transporter outer membrane subunit</fullName>
    </submittedName>
</protein>
<comment type="subcellular location">
    <subcellularLocation>
        <location evidence="2">Cell membrane</location>
        <topology evidence="2">Lipid-anchor</topology>
    </subcellularLocation>
</comment>
<name>A0ABY7TJC4_9SPHN</name>
<dbReference type="RefSeq" id="WP_273686795.1">
    <property type="nucleotide sequence ID" value="NZ_CP117411.1"/>
</dbReference>
<keyword evidence="2" id="KW-0732">Signal</keyword>
<keyword evidence="2" id="KW-1134">Transmembrane beta strand</keyword>
<reference evidence="3 4" key="1">
    <citation type="submission" date="2023-02" db="EMBL/GenBank/DDBJ databases">
        <title>Genome sequence of Sphingomonas naphthae.</title>
        <authorList>
            <person name="Kim S."/>
            <person name="Heo J."/>
            <person name="Kwon S.-W."/>
        </authorList>
    </citation>
    <scope>NUCLEOTIDE SEQUENCE [LARGE SCALE GENOMIC DNA]</scope>
    <source>
        <strain evidence="3 4">KACC 18716</strain>
    </source>
</reference>
<feature type="signal peptide" evidence="2">
    <location>
        <begin position="1"/>
        <end position="22"/>
    </location>
</feature>
<proteinExistence type="inferred from homology"/>
<accession>A0ABY7TJC4</accession>
<dbReference type="NCBIfam" id="TIGR01845">
    <property type="entry name" value="outer_NodT"/>
    <property type="match status" value="1"/>
</dbReference>
<dbReference type="EMBL" id="CP117411">
    <property type="protein sequence ID" value="WCT72822.1"/>
    <property type="molecule type" value="Genomic_DNA"/>
</dbReference>
<comment type="similarity">
    <text evidence="1 2">Belongs to the outer membrane factor (OMF) (TC 1.B.17) family.</text>
</comment>
<dbReference type="PANTHER" id="PTHR30203:SF33">
    <property type="entry name" value="BLR4455 PROTEIN"/>
    <property type="match status" value="1"/>
</dbReference>
<evidence type="ECO:0000313" key="3">
    <source>
        <dbReference type="EMBL" id="WCT72822.1"/>
    </source>
</evidence>
<organism evidence="3 4">
    <name type="scientific">Sphingomonas naphthae</name>
    <dbReference type="NCBI Taxonomy" id="1813468"/>
    <lineage>
        <taxon>Bacteria</taxon>
        <taxon>Pseudomonadati</taxon>
        <taxon>Pseudomonadota</taxon>
        <taxon>Alphaproteobacteria</taxon>
        <taxon>Sphingomonadales</taxon>
        <taxon>Sphingomonadaceae</taxon>
        <taxon>Sphingomonas</taxon>
    </lineage>
</organism>
<keyword evidence="2" id="KW-0472">Membrane</keyword>
<dbReference type="Proteomes" id="UP001220395">
    <property type="component" value="Chromosome"/>
</dbReference>
<evidence type="ECO:0000256" key="2">
    <source>
        <dbReference type="RuleBase" id="RU362097"/>
    </source>
</evidence>
<evidence type="ECO:0000313" key="4">
    <source>
        <dbReference type="Proteomes" id="UP001220395"/>
    </source>
</evidence>
<dbReference type="Gene3D" id="1.20.1600.10">
    <property type="entry name" value="Outer membrane efflux proteins (OEP)"/>
    <property type="match status" value="1"/>
</dbReference>